<comment type="pathway">
    <text evidence="2">Siderophore biosynthesis.</text>
</comment>
<evidence type="ECO:0000256" key="2">
    <source>
        <dbReference type="ARBA" id="ARBA00004924"/>
    </source>
</evidence>
<sequence length="436" mass="48439">MDKLDLVGIGIGPFNLSLAAQLDGVADVFSIFLEQRSEFAWHPDMMLPGVELQTSFLKDLVTLTNPTSKWSFLSYMVGQKRMLDFMNADFAAVPRREFAAYLKWVADHLEGLAFDNVVREVAFDGQDFKVRTDHTSYVTSNLAIGVGKPAFIPAWARQLPKHKCFHTSQAKSNLPKLRGKRIAVIGGGQSGAELVEYLLGGNVKGVEEVLWLSRRDNFEPLDDTPFVNEYFTPGYADVFAGLPDAYKQDLMSRQKLASDGASLSTLKSIYQLLYRQRYLQEGHVAGRLLPQREVFQVQQDGETMRIAARNGLNQDVEFFDADALILATGYETTLPEFMAPLRSLLEVGASGAYRLDAEFRAQWDGPSDRNIFVQNAGRIDLGIFEPQLSLMAWRSAKIVNALTGKNVFNLDQNPPIVDWVAGTGDRAGGAVVQAWG</sequence>
<evidence type="ECO:0000256" key="4">
    <source>
        <dbReference type="ARBA" id="ARBA00022630"/>
    </source>
</evidence>
<comment type="cofactor">
    <cofactor evidence="1">
        <name>FAD</name>
        <dbReference type="ChEBI" id="CHEBI:57692"/>
    </cofactor>
</comment>
<dbReference type="Proteomes" id="UP000094009">
    <property type="component" value="Unassembled WGS sequence"/>
</dbReference>
<dbReference type="RefSeq" id="WP_064779650.1">
    <property type="nucleotide sequence ID" value="NZ_JPVZ01000001.1"/>
</dbReference>
<keyword evidence="6" id="KW-0521">NADP</keyword>
<comment type="caution">
    <text evidence="8">The sequence shown here is derived from an EMBL/GenBank/DDBJ whole genome shotgun (WGS) entry which is preliminary data.</text>
</comment>
<dbReference type="SUPFAM" id="SSF51905">
    <property type="entry name" value="FAD/NAD(P)-binding domain"/>
    <property type="match status" value="1"/>
</dbReference>
<name>A0A853L4P7_9PROT</name>
<dbReference type="PANTHER" id="PTHR42802:SF1">
    <property type="entry name" value="L-ORNITHINE N(5)-MONOOXYGENASE"/>
    <property type="match status" value="1"/>
</dbReference>
<evidence type="ECO:0000256" key="1">
    <source>
        <dbReference type="ARBA" id="ARBA00001974"/>
    </source>
</evidence>
<dbReference type="PANTHER" id="PTHR42802">
    <property type="entry name" value="MONOOXYGENASE"/>
    <property type="match status" value="1"/>
</dbReference>
<organism evidence="8 9">
    <name type="scientific">Thalassospira tepidiphila MCCC 1A03514</name>
    <dbReference type="NCBI Taxonomy" id="1177930"/>
    <lineage>
        <taxon>Bacteria</taxon>
        <taxon>Pseudomonadati</taxon>
        <taxon>Pseudomonadota</taxon>
        <taxon>Alphaproteobacteria</taxon>
        <taxon>Rhodospirillales</taxon>
        <taxon>Thalassospiraceae</taxon>
        <taxon>Thalassospira</taxon>
    </lineage>
</organism>
<evidence type="ECO:0000256" key="5">
    <source>
        <dbReference type="ARBA" id="ARBA00022827"/>
    </source>
</evidence>
<dbReference type="InterPro" id="IPR036291">
    <property type="entry name" value="NAD(P)-bd_dom_sf"/>
</dbReference>
<proteinExistence type="inferred from homology"/>
<evidence type="ECO:0000256" key="3">
    <source>
        <dbReference type="ARBA" id="ARBA00007588"/>
    </source>
</evidence>
<keyword evidence="5" id="KW-0274">FAD</keyword>
<accession>A0A853L4P7</accession>
<dbReference type="InterPro" id="IPR036188">
    <property type="entry name" value="FAD/NAD-bd_sf"/>
</dbReference>
<gene>
    <name evidence="8" type="ORF">TH4_01555</name>
</gene>
<protein>
    <submittedName>
        <fullName evidence="8">Lysine 6-monooxygenase</fullName>
    </submittedName>
</protein>
<dbReference type="Gene3D" id="3.50.50.60">
    <property type="entry name" value="FAD/NAD(P)-binding domain"/>
    <property type="match status" value="1"/>
</dbReference>
<dbReference type="AlphaFoldDB" id="A0A853L4P7"/>
<comment type="similarity">
    <text evidence="3">Belongs to the lysine N(6)-hydroxylase/L-ornithine N(5)-oxygenase family.</text>
</comment>
<dbReference type="SUPFAM" id="SSF51735">
    <property type="entry name" value="NAD(P)-binding Rossmann-fold domains"/>
    <property type="match status" value="1"/>
</dbReference>
<evidence type="ECO:0000256" key="6">
    <source>
        <dbReference type="ARBA" id="ARBA00022857"/>
    </source>
</evidence>
<keyword evidence="7" id="KW-0560">Oxidoreductase</keyword>
<dbReference type="InterPro" id="IPR025700">
    <property type="entry name" value="Lys/Orn_oxygenase"/>
</dbReference>
<keyword evidence="4" id="KW-0285">Flavoprotein</keyword>
<evidence type="ECO:0000256" key="7">
    <source>
        <dbReference type="ARBA" id="ARBA00023002"/>
    </source>
</evidence>
<dbReference type="Pfam" id="PF13434">
    <property type="entry name" value="Lys_Orn_oxgnase"/>
    <property type="match status" value="1"/>
</dbReference>
<keyword evidence="8" id="KW-0503">Monooxygenase</keyword>
<dbReference type="GO" id="GO:0004497">
    <property type="term" value="F:monooxygenase activity"/>
    <property type="evidence" value="ECO:0007669"/>
    <property type="project" value="UniProtKB-KW"/>
</dbReference>
<evidence type="ECO:0000313" key="9">
    <source>
        <dbReference type="Proteomes" id="UP000094009"/>
    </source>
</evidence>
<reference evidence="8 9" key="1">
    <citation type="submission" date="2014-07" db="EMBL/GenBank/DDBJ databases">
        <title>Draft genome sequence of Thalassospira tepidiphila 1-1B.</title>
        <authorList>
            <person name="Lai Q."/>
            <person name="Shao Z."/>
        </authorList>
    </citation>
    <scope>NUCLEOTIDE SEQUENCE [LARGE SCALE GENOMIC DNA]</scope>
    <source>
        <strain evidence="8 9">MCCC 1A03514</strain>
    </source>
</reference>
<dbReference type="EMBL" id="JPVZ01000001">
    <property type="protein sequence ID" value="OAZ11802.1"/>
    <property type="molecule type" value="Genomic_DNA"/>
</dbReference>
<evidence type="ECO:0000313" key="8">
    <source>
        <dbReference type="EMBL" id="OAZ11802.1"/>
    </source>
</evidence>